<gene>
    <name evidence="2" type="ORF">FB567DRAFT_532410</name>
</gene>
<accession>A0A8K0VWN4</accession>
<dbReference type="OrthoDB" id="62952at2759"/>
<dbReference type="EMBL" id="JAGMVJ010000015">
    <property type="protein sequence ID" value="KAH7081076.1"/>
    <property type="molecule type" value="Genomic_DNA"/>
</dbReference>
<comment type="caution">
    <text evidence="2">The sequence shown here is derived from an EMBL/GenBank/DDBJ whole genome shotgun (WGS) entry which is preliminary data.</text>
</comment>
<organism evidence="2 3">
    <name type="scientific">Paraphoma chrysanthemicola</name>
    <dbReference type="NCBI Taxonomy" id="798071"/>
    <lineage>
        <taxon>Eukaryota</taxon>
        <taxon>Fungi</taxon>
        <taxon>Dikarya</taxon>
        <taxon>Ascomycota</taxon>
        <taxon>Pezizomycotina</taxon>
        <taxon>Dothideomycetes</taxon>
        <taxon>Pleosporomycetidae</taxon>
        <taxon>Pleosporales</taxon>
        <taxon>Pleosporineae</taxon>
        <taxon>Phaeosphaeriaceae</taxon>
        <taxon>Paraphoma</taxon>
    </lineage>
</organism>
<evidence type="ECO:0000313" key="3">
    <source>
        <dbReference type="Proteomes" id="UP000813461"/>
    </source>
</evidence>
<proteinExistence type="predicted"/>
<feature type="compositionally biased region" description="Polar residues" evidence="1">
    <location>
        <begin position="44"/>
        <end position="56"/>
    </location>
</feature>
<feature type="region of interest" description="Disordered" evidence="1">
    <location>
        <begin position="1"/>
        <end position="56"/>
    </location>
</feature>
<evidence type="ECO:0000313" key="2">
    <source>
        <dbReference type="EMBL" id="KAH7081076.1"/>
    </source>
</evidence>
<dbReference type="Proteomes" id="UP000813461">
    <property type="component" value="Unassembled WGS sequence"/>
</dbReference>
<sequence>MASRTSTPRSRSRSSTGSSGSSDTTMLDAPPQSPSRPVRLRHLSASNPNTAPQAASSDPAFSLLLSLPRELRERVYTYALTSPYPIWWPGFAPVQHNFGTSLLRVNKQIHEESVQTLYAANKFLFTHPSDCNIFRVISSPASYNITCVYFRIREKDLRLWTSYLGSKTAERSLKFDLPKLRSLWIFMRCGSMGTPAMIGQLGQGGMGMQGGGGLAGLPPAIAVQVQVVQNALGQQLHALQQQVHNLNNPHADTAGNAADTQDDLAPPPPPPPPPAMPFVQFQQGGLPHHLGQGHAHNHPQPALPANANAIPIPPPPTFNLPAAPTALVPGANLPAHHHQHQHTLYNSFLRFEREMGVESLCLSLQETRRQETEVKIVCIMRIPRREVERLYQLYPNELERDRHGDARTRFRKLHGAEVSLEINGYDIPGMPSHDTQAQG</sequence>
<dbReference type="PANTHER" id="PTHR42085">
    <property type="entry name" value="F-BOX DOMAIN-CONTAINING PROTEIN"/>
    <property type="match status" value="1"/>
</dbReference>
<dbReference type="PANTHER" id="PTHR42085:SF1">
    <property type="entry name" value="F-BOX DOMAIN-CONTAINING PROTEIN"/>
    <property type="match status" value="1"/>
</dbReference>
<reference evidence="2" key="1">
    <citation type="journal article" date="2021" name="Nat. Commun.">
        <title>Genetic determinants of endophytism in the Arabidopsis root mycobiome.</title>
        <authorList>
            <person name="Mesny F."/>
            <person name="Miyauchi S."/>
            <person name="Thiergart T."/>
            <person name="Pickel B."/>
            <person name="Atanasova L."/>
            <person name="Karlsson M."/>
            <person name="Huettel B."/>
            <person name="Barry K.W."/>
            <person name="Haridas S."/>
            <person name="Chen C."/>
            <person name="Bauer D."/>
            <person name="Andreopoulos W."/>
            <person name="Pangilinan J."/>
            <person name="LaButti K."/>
            <person name="Riley R."/>
            <person name="Lipzen A."/>
            <person name="Clum A."/>
            <person name="Drula E."/>
            <person name="Henrissat B."/>
            <person name="Kohler A."/>
            <person name="Grigoriev I.V."/>
            <person name="Martin F.M."/>
            <person name="Hacquard S."/>
        </authorList>
    </citation>
    <scope>NUCLEOTIDE SEQUENCE</scope>
    <source>
        <strain evidence="2">MPI-SDFR-AT-0120</strain>
    </source>
</reference>
<feature type="compositionally biased region" description="Low complexity" evidence="1">
    <location>
        <begin position="1"/>
        <end position="25"/>
    </location>
</feature>
<feature type="compositionally biased region" description="Low complexity" evidence="1">
    <location>
        <begin position="280"/>
        <end position="310"/>
    </location>
</feature>
<keyword evidence="3" id="KW-1185">Reference proteome</keyword>
<feature type="region of interest" description="Disordered" evidence="1">
    <location>
        <begin position="247"/>
        <end position="323"/>
    </location>
</feature>
<evidence type="ECO:0000256" key="1">
    <source>
        <dbReference type="SAM" id="MobiDB-lite"/>
    </source>
</evidence>
<protein>
    <submittedName>
        <fullName evidence="2">Uncharacterized protein</fullName>
    </submittedName>
</protein>
<feature type="compositionally biased region" description="Pro residues" evidence="1">
    <location>
        <begin position="265"/>
        <end position="276"/>
    </location>
</feature>
<dbReference type="InterPro" id="IPR038883">
    <property type="entry name" value="AN11006-like"/>
</dbReference>
<name>A0A8K0VWN4_9PLEO</name>
<dbReference type="AlphaFoldDB" id="A0A8K0VWN4"/>